<evidence type="ECO:0000256" key="4">
    <source>
        <dbReference type="ARBA" id="ARBA00022763"/>
    </source>
</evidence>
<gene>
    <name evidence="7" type="ORF">A6E04_07030</name>
</gene>
<dbReference type="Proteomes" id="UP000093523">
    <property type="component" value="Unassembled WGS sequence"/>
</dbReference>
<dbReference type="PANTHER" id="PTHR43003">
    <property type="entry name" value="DNA-3-METHYLADENINE GLYCOSYLASE"/>
    <property type="match status" value="1"/>
</dbReference>
<dbReference type="EC" id="3.2.2.21" evidence="3"/>
<feature type="domain" description="HhH-GPD" evidence="6">
    <location>
        <begin position="47"/>
        <end position="202"/>
    </location>
</feature>
<evidence type="ECO:0000256" key="3">
    <source>
        <dbReference type="ARBA" id="ARBA00012000"/>
    </source>
</evidence>
<dbReference type="Gene3D" id="1.10.340.30">
    <property type="entry name" value="Hypothetical protein, domain 2"/>
    <property type="match status" value="1"/>
</dbReference>
<evidence type="ECO:0000256" key="5">
    <source>
        <dbReference type="ARBA" id="ARBA00023204"/>
    </source>
</evidence>
<dbReference type="GO" id="GO:0006285">
    <property type="term" value="P:base-excision repair, AP site formation"/>
    <property type="evidence" value="ECO:0007669"/>
    <property type="project" value="TreeGrafter"/>
</dbReference>
<dbReference type="GO" id="GO:0006307">
    <property type="term" value="P:DNA alkylation repair"/>
    <property type="evidence" value="ECO:0007669"/>
    <property type="project" value="TreeGrafter"/>
</dbReference>
<accession>A0A1B9NZT2</accession>
<dbReference type="InterPro" id="IPR011257">
    <property type="entry name" value="DNA_glycosylase"/>
</dbReference>
<dbReference type="InterPro" id="IPR051912">
    <property type="entry name" value="Alkylbase_DNA_Glycosylase/TA"/>
</dbReference>
<dbReference type="Pfam" id="PF00730">
    <property type="entry name" value="HhH-GPD"/>
    <property type="match status" value="1"/>
</dbReference>
<dbReference type="InterPro" id="IPR003265">
    <property type="entry name" value="HhH-GPD_domain"/>
</dbReference>
<dbReference type="AlphaFoldDB" id="A0A1B9NZT2"/>
<dbReference type="SMART" id="SM00478">
    <property type="entry name" value="ENDO3c"/>
    <property type="match status" value="1"/>
</dbReference>
<comment type="caution">
    <text evidence="7">The sequence shown here is derived from an EMBL/GenBank/DDBJ whole genome shotgun (WGS) entry which is preliminary data.</text>
</comment>
<proteinExistence type="inferred from homology"/>
<dbReference type="GO" id="GO:0043916">
    <property type="term" value="F:DNA-7-methylguanine glycosylase activity"/>
    <property type="evidence" value="ECO:0007669"/>
    <property type="project" value="TreeGrafter"/>
</dbReference>
<dbReference type="FunFam" id="1.10.340.30:FF:000004">
    <property type="entry name" value="DNA-3-methyladenine glycosylase II"/>
    <property type="match status" value="1"/>
</dbReference>
<evidence type="ECO:0000256" key="2">
    <source>
        <dbReference type="ARBA" id="ARBA00010817"/>
    </source>
</evidence>
<dbReference type="RefSeq" id="WP_065610185.1">
    <property type="nucleotide sequence ID" value="NZ_CAWMPN010000008.1"/>
</dbReference>
<dbReference type="GO" id="GO:0032131">
    <property type="term" value="F:alkylated DNA binding"/>
    <property type="evidence" value="ECO:0007669"/>
    <property type="project" value="TreeGrafter"/>
</dbReference>
<dbReference type="GO" id="GO:0032993">
    <property type="term" value="C:protein-DNA complex"/>
    <property type="evidence" value="ECO:0007669"/>
    <property type="project" value="TreeGrafter"/>
</dbReference>
<dbReference type="GO" id="GO:0008725">
    <property type="term" value="F:DNA-3-methyladenine glycosylase activity"/>
    <property type="evidence" value="ECO:0007669"/>
    <property type="project" value="TreeGrafter"/>
</dbReference>
<keyword evidence="5" id="KW-0234">DNA repair</keyword>
<keyword evidence="4" id="KW-0227">DNA damage</keyword>
<dbReference type="EMBL" id="MAJU01000008">
    <property type="protein sequence ID" value="OCH21613.1"/>
    <property type="molecule type" value="Genomic_DNA"/>
</dbReference>
<evidence type="ECO:0000256" key="1">
    <source>
        <dbReference type="ARBA" id="ARBA00000086"/>
    </source>
</evidence>
<organism evidence="7 8">
    <name type="scientific">Aliivibrio logei</name>
    <name type="common">Vibrio logei</name>
    <dbReference type="NCBI Taxonomy" id="688"/>
    <lineage>
        <taxon>Bacteria</taxon>
        <taxon>Pseudomonadati</taxon>
        <taxon>Pseudomonadota</taxon>
        <taxon>Gammaproteobacteria</taxon>
        <taxon>Vibrionales</taxon>
        <taxon>Vibrionaceae</taxon>
        <taxon>Aliivibrio</taxon>
    </lineage>
</organism>
<dbReference type="Gene3D" id="1.10.1670.40">
    <property type="match status" value="1"/>
</dbReference>
<evidence type="ECO:0000259" key="6">
    <source>
        <dbReference type="SMART" id="SM00478"/>
    </source>
</evidence>
<dbReference type="PANTHER" id="PTHR43003:SF5">
    <property type="entry name" value="DNA-3-METHYLADENINE GLYCOSYLASE"/>
    <property type="match status" value="1"/>
</dbReference>
<evidence type="ECO:0000313" key="8">
    <source>
        <dbReference type="Proteomes" id="UP000093523"/>
    </source>
</evidence>
<comment type="catalytic activity">
    <reaction evidence="1">
        <text>Hydrolysis of alkylated DNA, releasing 3-methyladenine, 3-methylguanine, 7-methylguanine and 7-methyladenine.</text>
        <dbReference type="EC" id="3.2.2.21"/>
    </reaction>
</comment>
<sequence>MDEQTIEQGLKALCLIDKDLEAAVKTQGYPSPRVNPHGFEAFLSIIVSQQLSTKVAAVIMGRLVALLKEVTPEKLLSIEDQNLRDVGLSWRKIEYAKGLALAVQSGNLDIDGLESLSDEDAISAITSLKGFDRWSAEIYLMFSLGRQDIFPADDLGVLIALGRLKGLTGKPTPKQAREMVGHWQPWRSVGSLFLWQYYHQDA</sequence>
<dbReference type="OrthoDB" id="9811249at2"/>
<comment type="similarity">
    <text evidence="2">Belongs to the alkylbase DNA glycosidase AlkA family.</text>
</comment>
<dbReference type="SUPFAM" id="SSF48150">
    <property type="entry name" value="DNA-glycosylase"/>
    <property type="match status" value="1"/>
</dbReference>
<protein>
    <recommendedName>
        <fullName evidence="3">DNA-3-methyladenine glycosylase II</fullName>
        <ecNumber evidence="3">3.2.2.21</ecNumber>
    </recommendedName>
</protein>
<name>A0A1B9NZT2_ALILO</name>
<reference evidence="7 8" key="1">
    <citation type="submission" date="2016-06" db="EMBL/GenBank/DDBJ databases">
        <authorList>
            <person name="Kjaerup R.B."/>
            <person name="Dalgaard T.S."/>
            <person name="Juul-Madsen H.R."/>
        </authorList>
    </citation>
    <scope>NUCLEOTIDE SEQUENCE [LARGE SCALE GENOMIC DNA]</scope>
    <source>
        <strain evidence="7 8">1S159</strain>
    </source>
</reference>
<evidence type="ECO:0000313" key="7">
    <source>
        <dbReference type="EMBL" id="OCH21613.1"/>
    </source>
</evidence>
<dbReference type="CDD" id="cd00056">
    <property type="entry name" value="ENDO3c"/>
    <property type="match status" value="1"/>
</dbReference>
<dbReference type="STRING" id="688.A6E04_07030"/>